<dbReference type="EMBL" id="JBHTON010000019">
    <property type="protein sequence ID" value="MFD1485001.1"/>
    <property type="molecule type" value="Genomic_DNA"/>
</dbReference>
<dbReference type="InterPro" id="IPR018510">
    <property type="entry name" value="DAP_epimerase_AS"/>
</dbReference>
<feature type="binding site" evidence="8">
    <location>
        <position position="167"/>
    </location>
    <ligand>
        <name>substrate</name>
    </ligand>
</feature>
<dbReference type="HAMAP" id="MF_00197">
    <property type="entry name" value="DAP_epimerase"/>
    <property type="match status" value="1"/>
</dbReference>
<proteinExistence type="inferred from homology"/>
<gene>
    <name evidence="8 10" type="primary">dapF</name>
    <name evidence="10" type="ORF">ACFQ5J_07140</name>
</gene>
<evidence type="ECO:0000313" key="11">
    <source>
        <dbReference type="Proteomes" id="UP001597252"/>
    </source>
</evidence>
<comment type="catalytic activity">
    <reaction evidence="7 8">
        <text>(2S,6S)-2,6-diaminopimelate = meso-2,6-diaminopimelate</text>
        <dbReference type="Rhea" id="RHEA:15393"/>
        <dbReference type="ChEBI" id="CHEBI:57609"/>
        <dbReference type="ChEBI" id="CHEBI:57791"/>
        <dbReference type="EC" id="5.1.1.7"/>
    </reaction>
</comment>
<comment type="pathway">
    <text evidence="1 8">Amino-acid biosynthesis; L-lysine biosynthesis via DAP pathway; DL-2,6-diaminopimelate from LL-2,6-diaminopimelate: step 1/1.</text>
</comment>
<feature type="binding site" evidence="8">
    <location>
        <position position="203"/>
    </location>
    <ligand>
        <name>substrate</name>
    </ligand>
</feature>
<keyword evidence="6 8" id="KW-0413">Isomerase</keyword>
<evidence type="ECO:0000256" key="2">
    <source>
        <dbReference type="ARBA" id="ARBA00010219"/>
    </source>
</evidence>
<comment type="caution">
    <text evidence="10">The sequence shown here is derived from an EMBL/GenBank/DDBJ whole genome shotgun (WGS) entry which is preliminary data.</text>
</comment>
<dbReference type="RefSeq" id="WP_125748416.1">
    <property type="nucleotide sequence ID" value="NZ_JBHTON010000019.1"/>
</dbReference>
<dbReference type="GO" id="GO:0008837">
    <property type="term" value="F:diaminopimelate epimerase activity"/>
    <property type="evidence" value="ECO:0007669"/>
    <property type="project" value="UniProtKB-EC"/>
</dbReference>
<comment type="subunit">
    <text evidence="8">Homodimer.</text>
</comment>
<dbReference type="EC" id="5.1.1.7" evidence="3 8"/>
<evidence type="ECO:0000256" key="9">
    <source>
        <dbReference type="PROSITE-ProRule" id="PRU10125"/>
    </source>
</evidence>
<evidence type="ECO:0000256" key="1">
    <source>
        <dbReference type="ARBA" id="ARBA00005196"/>
    </source>
</evidence>
<keyword evidence="11" id="KW-1185">Reference proteome</keyword>
<comment type="subcellular location">
    <subcellularLocation>
        <location evidence="8">Cytoplasm</location>
    </subcellularLocation>
</comment>
<keyword evidence="4 8" id="KW-0028">Amino-acid biosynthesis</keyword>
<organism evidence="10 11">
    <name type="scientific">Lacticaseibacillus baoqingensis</name>
    <dbReference type="NCBI Taxonomy" id="2486013"/>
    <lineage>
        <taxon>Bacteria</taxon>
        <taxon>Bacillati</taxon>
        <taxon>Bacillota</taxon>
        <taxon>Bacilli</taxon>
        <taxon>Lactobacillales</taxon>
        <taxon>Lactobacillaceae</taxon>
        <taxon>Lacticaseibacillus</taxon>
    </lineage>
</organism>
<keyword evidence="5 8" id="KW-0457">Lysine biosynthesis</keyword>
<evidence type="ECO:0000256" key="6">
    <source>
        <dbReference type="ARBA" id="ARBA00023235"/>
    </source>
</evidence>
<feature type="binding site" evidence="8">
    <location>
        <begin position="221"/>
        <end position="222"/>
    </location>
    <ligand>
        <name>substrate</name>
    </ligand>
</feature>
<feature type="binding site" evidence="8">
    <location>
        <begin position="231"/>
        <end position="232"/>
    </location>
    <ligand>
        <name>substrate</name>
    </ligand>
</feature>
<feature type="active site" description="Proton donor" evidence="8">
    <location>
        <position position="78"/>
    </location>
</feature>
<dbReference type="Gene3D" id="3.10.310.10">
    <property type="entry name" value="Diaminopimelate Epimerase, Chain A, domain 1"/>
    <property type="match status" value="2"/>
</dbReference>
<sequence length="331" mass="35025">MAELFKVHGSDNNFFLLDQTALTAPLPLATLTRLTQRITDRHTGLLGGADGMLVVSADPAAAGRMTVINADGSIAKMCGNGLRTVSRYLSEKTGAKSFAVQTAQARLQVHEAPAFAEGVPAFGVEISPVSFAAADLPFAQLGHEQIIDTVLPQLHPTLRFTAVAVPNPHLIAFVDESELKSDTLRALGERLNAQNPYFPEGVNVTFAAIEGPNTIFARTYERGVGFTNACGTGMSATSLALVLAHPEAASLAVPLTVYNPGGMVNTIVHQDDGRYWIELIGNATVTDQISIPEASLKAGTFSGASSTPTGETTQYTNFVEQLPYRDIVAAV</sequence>
<feature type="site" description="Could be important to modulate the pK values of the two catalytic cysteine residues" evidence="8">
    <location>
        <position position="221"/>
    </location>
</feature>
<feature type="site" description="Could be important to modulate the pK values of the two catalytic cysteine residues" evidence="8">
    <location>
        <position position="169"/>
    </location>
</feature>
<evidence type="ECO:0000256" key="5">
    <source>
        <dbReference type="ARBA" id="ARBA00023154"/>
    </source>
</evidence>
<feature type="binding site" evidence="8">
    <location>
        <position position="12"/>
    </location>
    <ligand>
        <name>substrate</name>
    </ligand>
</feature>
<dbReference type="PROSITE" id="PS01326">
    <property type="entry name" value="DAP_EPIMERASE"/>
    <property type="match status" value="1"/>
</dbReference>
<evidence type="ECO:0000256" key="8">
    <source>
        <dbReference type="HAMAP-Rule" id="MF_00197"/>
    </source>
</evidence>
<feature type="binding site" evidence="8">
    <location>
        <position position="69"/>
    </location>
    <ligand>
        <name>substrate</name>
    </ligand>
</feature>
<protein>
    <recommendedName>
        <fullName evidence="3 8">Diaminopimelate epimerase</fullName>
        <shortName evidence="8">DAP epimerase</shortName>
        <ecNumber evidence="3 8">5.1.1.7</ecNumber>
    </recommendedName>
    <alternativeName>
        <fullName evidence="8">PLP-independent amino acid racemase</fullName>
    </alternativeName>
</protein>
<dbReference type="PANTHER" id="PTHR31689:SF0">
    <property type="entry name" value="DIAMINOPIMELATE EPIMERASE"/>
    <property type="match status" value="1"/>
</dbReference>
<evidence type="ECO:0000313" key="10">
    <source>
        <dbReference type="EMBL" id="MFD1485001.1"/>
    </source>
</evidence>
<comment type="function">
    <text evidence="8">Catalyzes the stereoinversion of LL-2,6-diaminopimelate (L,L-DAP) to meso-diaminopimelate (meso-DAP), a precursor of L-lysine and an essential component of the bacterial peptidoglycan.</text>
</comment>
<evidence type="ECO:0000256" key="4">
    <source>
        <dbReference type="ARBA" id="ARBA00022605"/>
    </source>
</evidence>
<comment type="similarity">
    <text evidence="2 8">Belongs to the diaminopimelate epimerase family.</text>
</comment>
<feature type="active site" description="Proton acceptor" evidence="8">
    <location>
        <position position="230"/>
    </location>
</feature>
<dbReference type="InterPro" id="IPR001653">
    <property type="entry name" value="DAP_epimerase_DapF"/>
</dbReference>
<evidence type="ECO:0000256" key="7">
    <source>
        <dbReference type="ARBA" id="ARBA00051712"/>
    </source>
</evidence>
<dbReference type="PANTHER" id="PTHR31689">
    <property type="entry name" value="DIAMINOPIMELATE EPIMERASE, CHLOROPLASTIC"/>
    <property type="match status" value="1"/>
</dbReference>
<accession>A0ABW4E977</accession>
<dbReference type="Proteomes" id="UP001597252">
    <property type="component" value="Unassembled WGS sequence"/>
</dbReference>
<dbReference type="Pfam" id="PF01678">
    <property type="entry name" value="DAP_epimerase"/>
    <property type="match status" value="2"/>
</dbReference>
<dbReference type="NCBIfam" id="TIGR00652">
    <property type="entry name" value="DapF"/>
    <property type="match status" value="1"/>
</dbReference>
<name>A0ABW4E977_9LACO</name>
<comment type="caution">
    <text evidence="8">Lacks conserved residue(s) required for the propagation of feature annotation.</text>
</comment>
<reference evidence="11" key="1">
    <citation type="journal article" date="2019" name="Int. J. Syst. Evol. Microbiol.">
        <title>The Global Catalogue of Microorganisms (GCM) 10K type strain sequencing project: providing services to taxonomists for standard genome sequencing and annotation.</title>
        <authorList>
            <consortium name="The Broad Institute Genomics Platform"/>
            <consortium name="The Broad Institute Genome Sequencing Center for Infectious Disease"/>
            <person name="Wu L."/>
            <person name="Ma J."/>
        </authorList>
    </citation>
    <scope>NUCLEOTIDE SEQUENCE [LARGE SCALE GENOMIC DNA]</scope>
    <source>
        <strain evidence="11">CCM 8903</strain>
    </source>
</reference>
<dbReference type="SUPFAM" id="SSF54506">
    <property type="entry name" value="Diaminopimelate epimerase-like"/>
    <property type="match status" value="2"/>
</dbReference>
<keyword evidence="8" id="KW-0963">Cytoplasm</keyword>
<feature type="binding site" evidence="8">
    <location>
        <begin position="79"/>
        <end position="80"/>
    </location>
    <ligand>
        <name>substrate</name>
    </ligand>
</feature>
<feature type="active site" evidence="9">
    <location>
        <position position="78"/>
    </location>
</feature>
<evidence type="ECO:0000256" key="3">
    <source>
        <dbReference type="ARBA" id="ARBA00013080"/>
    </source>
</evidence>